<evidence type="ECO:0000259" key="1">
    <source>
        <dbReference type="Pfam" id="PF01636"/>
    </source>
</evidence>
<dbReference type="AlphaFoldDB" id="A0A5C8PU24"/>
<dbReference type="InterPro" id="IPR002575">
    <property type="entry name" value="Aminoglycoside_PTrfase"/>
</dbReference>
<dbReference type="Gene3D" id="3.30.200.20">
    <property type="entry name" value="Phosphorylase Kinase, domain 1"/>
    <property type="match status" value="1"/>
</dbReference>
<comment type="caution">
    <text evidence="2">The sequence shown here is derived from an EMBL/GenBank/DDBJ whole genome shotgun (WGS) entry which is preliminary data.</text>
</comment>
<organism evidence="2 3">
    <name type="scientific">Vineibacter terrae</name>
    <dbReference type="NCBI Taxonomy" id="2586908"/>
    <lineage>
        <taxon>Bacteria</taxon>
        <taxon>Pseudomonadati</taxon>
        <taxon>Pseudomonadota</taxon>
        <taxon>Alphaproteobacteria</taxon>
        <taxon>Hyphomicrobiales</taxon>
        <taxon>Vineibacter</taxon>
    </lineage>
</organism>
<dbReference type="Pfam" id="PF01636">
    <property type="entry name" value="APH"/>
    <property type="match status" value="1"/>
</dbReference>
<evidence type="ECO:0000313" key="2">
    <source>
        <dbReference type="EMBL" id="TXL81852.1"/>
    </source>
</evidence>
<proteinExistence type="predicted"/>
<dbReference type="InterPro" id="IPR011009">
    <property type="entry name" value="Kinase-like_dom_sf"/>
</dbReference>
<dbReference type="Proteomes" id="UP000321638">
    <property type="component" value="Unassembled WGS sequence"/>
</dbReference>
<sequence>MAPVPDASVAQLLLAHLRAEAQAPRLDYAEAPQRVAGGFETTIFRFALAAPPAWLAGPLIVRILRAHYDPSQAQAEAAIQTALSALGYPAPRAMLVCTDPTVLGGAFMVMQRLPGRPLAEGMEAIVTGAGVGRVLRLLGGVSRVLERMTVVWAEAQLRLHALPPAPVIQRLEEAGLAPEAYTYEGRLAALGQVVDSLCNDSLARAHAWLQANRPSAAAAPAVCHGDLHPLNILAQDGAMTGVIDWGNTTIADPAFDVGSTIAALRTTPLDLPASALPLVRGLLRYLLWRYRRAYGRQRVVDEGAVRYYQVFRHVSHLAGALRSQHVGGAPAGTHQLPAARRLLIARIRALSGITVSVAP</sequence>
<evidence type="ECO:0000313" key="3">
    <source>
        <dbReference type="Proteomes" id="UP000321638"/>
    </source>
</evidence>
<dbReference type="PANTHER" id="PTHR21310">
    <property type="entry name" value="AMINOGLYCOSIDE PHOSPHOTRANSFERASE-RELATED-RELATED"/>
    <property type="match status" value="1"/>
</dbReference>
<dbReference type="RefSeq" id="WP_147845208.1">
    <property type="nucleotide sequence ID" value="NZ_VDUZ01000002.1"/>
</dbReference>
<protein>
    <recommendedName>
        <fullName evidence="1">Aminoglycoside phosphotransferase domain-containing protein</fullName>
    </recommendedName>
</protein>
<dbReference type="InterPro" id="IPR051678">
    <property type="entry name" value="AGP_Transferase"/>
</dbReference>
<dbReference type="EMBL" id="VDUZ01000002">
    <property type="protein sequence ID" value="TXL81852.1"/>
    <property type="molecule type" value="Genomic_DNA"/>
</dbReference>
<name>A0A5C8PU24_9HYPH</name>
<keyword evidence="3" id="KW-1185">Reference proteome</keyword>
<dbReference type="SUPFAM" id="SSF56112">
    <property type="entry name" value="Protein kinase-like (PK-like)"/>
    <property type="match status" value="1"/>
</dbReference>
<dbReference type="Gene3D" id="3.90.1200.10">
    <property type="match status" value="1"/>
</dbReference>
<dbReference type="OrthoDB" id="156345at2"/>
<gene>
    <name evidence="2" type="ORF">FHP25_01950</name>
</gene>
<accession>A0A5C8PU24</accession>
<reference evidence="2 3" key="1">
    <citation type="submission" date="2019-06" db="EMBL/GenBank/DDBJ databases">
        <title>New taxonomy in bacterial strain CC-CFT640, isolated from vineyard.</title>
        <authorList>
            <person name="Lin S.-Y."/>
            <person name="Tsai C.-F."/>
            <person name="Young C.-C."/>
        </authorList>
    </citation>
    <scope>NUCLEOTIDE SEQUENCE [LARGE SCALE GENOMIC DNA]</scope>
    <source>
        <strain evidence="2 3">CC-CFT640</strain>
    </source>
</reference>
<feature type="domain" description="Aminoglycoside phosphotransferase" evidence="1">
    <location>
        <begin position="52"/>
        <end position="273"/>
    </location>
</feature>